<dbReference type="Proteomes" id="UP000256661">
    <property type="component" value="Unassembled WGS sequence"/>
</dbReference>
<dbReference type="EMBL" id="QTTT01000001">
    <property type="protein sequence ID" value="REE98602.1"/>
    <property type="molecule type" value="Genomic_DNA"/>
</dbReference>
<reference evidence="1 2" key="1">
    <citation type="submission" date="2018-08" db="EMBL/GenBank/DDBJ databases">
        <title>Sequencing the genomes of 1000 actinobacteria strains.</title>
        <authorList>
            <person name="Klenk H.-P."/>
        </authorList>
    </citation>
    <scope>NUCLEOTIDE SEQUENCE [LARGE SCALE GENOMIC DNA]</scope>
    <source>
        <strain evidence="1 2">DSM 43927</strain>
    </source>
</reference>
<sequence length="133" mass="14036">MTEKASGTFDITAWDEYATDERPGGLSLGRVRVSKTFHGDLTGTSETELQTVVTSAGPAAYVGVELFEGTLHGRKGTFVLQHGAGGDETGGPWLRWEIVPSSGTGELTGLRGQGNIVVAEDGSHSYTLDHELS</sequence>
<evidence type="ECO:0000313" key="1">
    <source>
        <dbReference type="EMBL" id="REE98602.1"/>
    </source>
</evidence>
<dbReference type="InterPro" id="IPR023159">
    <property type="entry name" value="SO1590-like_sf"/>
</dbReference>
<dbReference type="SUPFAM" id="SSF159238">
    <property type="entry name" value="SO1590-like"/>
    <property type="match status" value="1"/>
</dbReference>
<dbReference type="RefSeq" id="WP_245974476.1">
    <property type="nucleotide sequence ID" value="NZ_QTTT01000001.1"/>
</dbReference>
<dbReference type="Pfam" id="PF11528">
    <property type="entry name" value="DUF3224"/>
    <property type="match status" value="1"/>
</dbReference>
<proteinExistence type="predicted"/>
<dbReference type="Gene3D" id="2.40.350.10">
    <property type="entry name" value="SO1590-like"/>
    <property type="match status" value="1"/>
</dbReference>
<dbReference type="InterPro" id="IPR021607">
    <property type="entry name" value="DUF3224"/>
</dbReference>
<protein>
    <submittedName>
        <fullName evidence="1">Uncharacterized protein DUF3224</fullName>
    </submittedName>
</protein>
<evidence type="ECO:0000313" key="2">
    <source>
        <dbReference type="Proteomes" id="UP000256661"/>
    </source>
</evidence>
<comment type="caution">
    <text evidence="1">The sequence shown here is derived from an EMBL/GenBank/DDBJ whole genome shotgun (WGS) entry which is preliminary data.</text>
</comment>
<keyword evidence="2" id="KW-1185">Reference proteome</keyword>
<gene>
    <name evidence="1" type="ORF">DFJ69_4094</name>
</gene>
<accession>A0A3D9SRP7</accession>
<dbReference type="AlphaFoldDB" id="A0A3D9SRP7"/>
<name>A0A3D9SRP7_9ACTN</name>
<organism evidence="1 2">
    <name type="scientific">Thermomonospora umbrina</name>
    <dbReference type="NCBI Taxonomy" id="111806"/>
    <lineage>
        <taxon>Bacteria</taxon>
        <taxon>Bacillati</taxon>
        <taxon>Actinomycetota</taxon>
        <taxon>Actinomycetes</taxon>
        <taxon>Streptosporangiales</taxon>
        <taxon>Thermomonosporaceae</taxon>
        <taxon>Thermomonospora</taxon>
    </lineage>
</organism>